<organism evidence="2 3">
    <name type="scientific">Gibberella nygamai</name>
    <name type="common">Bean root rot disease fungus</name>
    <name type="synonym">Fusarium nygamai</name>
    <dbReference type="NCBI Taxonomy" id="42673"/>
    <lineage>
        <taxon>Eukaryota</taxon>
        <taxon>Fungi</taxon>
        <taxon>Dikarya</taxon>
        <taxon>Ascomycota</taxon>
        <taxon>Pezizomycotina</taxon>
        <taxon>Sordariomycetes</taxon>
        <taxon>Hypocreomycetidae</taxon>
        <taxon>Hypocreales</taxon>
        <taxon>Nectriaceae</taxon>
        <taxon>Fusarium</taxon>
        <taxon>Fusarium fujikuroi species complex</taxon>
    </lineage>
</organism>
<accession>A0A2K0VYB9</accession>
<evidence type="ECO:0000313" key="2">
    <source>
        <dbReference type="EMBL" id="PNP75027.1"/>
    </source>
</evidence>
<sequence length="323" mass="37199">MSDDVDSSLFLVGGVASLGLSFLAIYLGKDKGPQSEKFDCFDKLPAELKFQIFEQFDSMSDVASFAAASPSVRACCRVNRDKLLGCHISYIREIFYNDELIPLALMVARMRRRLKKYSGMHQLVGLLEDYVRGGRSKLFRRKFDIWEENLGQIQDLVNISTEIQELCPRSTYSPSAGWAKPLLSKLWHHRFLETYLREEISTTMKRYDGSIMFPPQENLSPELYVFLFTRNYVGSRLPDRYTADIVDLNVALNRLDATISREMSRITGDPLHGLGMSRRRKQEIQSWRVGRKKAWEEEDRKAQIGQMVVYNGSGRLLRADELI</sequence>
<feature type="transmembrane region" description="Helical" evidence="1">
    <location>
        <begin position="6"/>
        <end position="27"/>
    </location>
</feature>
<reference evidence="2 3" key="1">
    <citation type="submission" date="2017-06" db="EMBL/GenBank/DDBJ databases">
        <title>Genome of Fusarium nygamai isolate CS10214.</title>
        <authorList>
            <person name="Gardiner D.M."/>
            <person name="Obanor F."/>
            <person name="Kazan K."/>
        </authorList>
    </citation>
    <scope>NUCLEOTIDE SEQUENCE [LARGE SCALE GENOMIC DNA]</scope>
    <source>
        <strain evidence="2 3">CS10214</strain>
    </source>
</reference>
<dbReference type="Proteomes" id="UP000236664">
    <property type="component" value="Unassembled WGS sequence"/>
</dbReference>
<dbReference type="OrthoDB" id="5091484at2759"/>
<keyword evidence="1" id="KW-0472">Membrane</keyword>
<comment type="caution">
    <text evidence="2">The sequence shown here is derived from an EMBL/GenBank/DDBJ whole genome shotgun (WGS) entry which is preliminary data.</text>
</comment>
<name>A0A2K0VYB9_GIBNY</name>
<evidence type="ECO:0000256" key="1">
    <source>
        <dbReference type="SAM" id="Phobius"/>
    </source>
</evidence>
<gene>
    <name evidence="2" type="ORF">FNYG_11675</name>
</gene>
<evidence type="ECO:0008006" key="4">
    <source>
        <dbReference type="Google" id="ProtNLM"/>
    </source>
</evidence>
<dbReference type="EMBL" id="MTQA01000184">
    <property type="protein sequence ID" value="PNP75027.1"/>
    <property type="molecule type" value="Genomic_DNA"/>
</dbReference>
<protein>
    <recommendedName>
        <fullName evidence="4">F-box domain-containing protein</fullName>
    </recommendedName>
</protein>
<evidence type="ECO:0000313" key="3">
    <source>
        <dbReference type="Proteomes" id="UP000236664"/>
    </source>
</evidence>
<dbReference type="AlphaFoldDB" id="A0A2K0VYB9"/>
<keyword evidence="3" id="KW-1185">Reference proteome</keyword>
<keyword evidence="1" id="KW-1133">Transmembrane helix</keyword>
<keyword evidence="1" id="KW-0812">Transmembrane</keyword>
<proteinExistence type="predicted"/>